<gene>
    <name evidence="2" type="ORF">PLEPLA_LOCUS6173</name>
</gene>
<dbReference type="Proteomes" id="UP001153269">
    <property type="component" value="Unassembled WGS sequence"/>
</dbReference>
<name>A0A9N7TUI4_PLEPL</name>
<protein>
    <submittedName>
        <fullName evidence="2">Uncharacterized protein</fullName>
    </submittedName>
</protein>
<reference evidence="2" key="1">
    <citation type="submission" date="2020-03" db="EMBL/GenBank/DDBJ databases">
        <authorList>
            <person name="Weist P."/>
        </authorList>
    </citation>
    <scope>NUCLEOTIDE SEQUENCE</scope>
</reference>
<feature type="region of interest" description="Disordered" evidence="1">
    <location>
        <begin position="100"/>
        <end position="122"/>
    </location>
</feature>
<evidence type="ECO:0000256" key="1">
    <source>
        <dbReference type="SAM" id="MobiDB-lite"/>
    </source>
</evidence>
<dbReference type="AlphaFoldDB" id="A0A9N7TUI4"/>
<comment type="caution">
    <text evidence="2">The sequence shown here is derived from an EMBL/GenBank/DDBJ whole genome shotgun (WGS) entry which is preliminary data.</text>
</comment>
<organism evidence="2 3">
    <name type="scientific">Pleuronectes platessa</name>
    <name type="common">European plaice</name>
    <dbReference type="NCBI Taxonomy" id="8262"/>
    <lineage>
        <taxon>Eukaryota</taxon>
        <taxon>Metazoa</taxon>
        <taxon>Chordata</taxon>
        <taxon>Craniata</taxon>
        <taxon>Vertebrata</taxon>
        <taxon>Euteleostomi</taxon>
        <taxon>Actinopterygii</taxon>
        <taxon>Neopterygii</taxon>
        <taxon>Teleostei</taxon>
        <taxon>Neoteleostei</taxon>
        <taxon>Acanthomorphata</taxon>
        <taxon>Carangaria</taxon>
        <taxon>Pleuronectiformes</taxon>
        <taxon>Pleuronectoidei</taxon>
        <taxon>Pleuronectidae</taxon>
        <taxon>Pleuronectes</taxon>
    </lineage>
</organism>
<proteinExistence type="predicted"/>
<evidence type="ECO:0000313" key="3">
    <source>
        <dbReference type="Proteomes" id="UP001153269"/>
    </source>
</evidence>
<sequence>MERGSNSKYVPSLHFYHRRPVTVALSVFPPDTFRSSEFLTAAERSPTSCLQPYKTLTGRGSEESRARIRSERVLLLVPTLASAGKELKDNFLKALAEREEANRSGKMTVKTMRGGRSPSSRP</sequence>
<keyword evidence="3" id="KW-1185">Reference proteome</keyword>
<accession>A0A9N7TUI4</accession>
<dbReference type="EMBL" id="CADEAL010000318">
    <property type="protein sequence ID" value="CAB1418349.1"/>
    <property type="molecule type" value="Genomic_DNA"/>
</dbReference>
<evidence type="ECO:0000313" key="2">
    <source>
        <dbReference type="EMBL" id="CAB1418349.1"/>
    </source>
</evidence>